<evidence type="ECO:0000259" key="4">
    <source>
        <dbReference type="Pfam" id="PF02357"/>
    </source>
</evidence>
<evidence type="ECO:0000256" key="3">
    <source>
        <dbReference type="ARBA" id="ARBA00023163"/>
    </source>
</evidence>
<dbReference type="Proteomes" id="UP000184164">
    <property type="component" value="Unassembled WGS sequence"/>
</dbReference>
<dbReference type="EMBL" id="FQUM01000004">
    <property type="protein sequence ID" value="SHF30820.1"/>
    <property type="molecule type" value="Genomic_DNA"/>
</dbReference>
<dbReference type="GO" id="GO:0031564">
    <property type="term" value="P:transcription antitermination"/>
    <property type="evidence" value="ECO:0007669"/>
    <property type="project" value="UniProtKB-KW"/>
</dbReference>
<dbReference type="AlphaFoldDB" id="A0A1M5AKJ0"/>
<dbReference type="OrthoDB" id="9796143at2"/>
<dbReference type="RefSeq" id="WP_073001490.1">
    <property type="nucleotide sequence ID" value="NZ_FQUM01000004.1"/>
</dbReference>
<dbReference type="InterPro" id="IPR036735">
    <property type="entry name" value="NGN_dom_sf"/>
</dbReference>
<dbReference type="Gene3D" id="3.30.70.940">
    <property type="entry name" value="NusG, N-terminal domain"/>
    <property type="match status" value="1"/>
</dbReference>
<sequence length="176" mass="20507">MNNPVNQKEWHVVYTRSRAEKKVFTNLTQKNIECFLPLQKKLRQWKDRKKWVEMPLISSYCFVHINRKENDKVLQTDNVVCFITFEGKPAKIPQCQIDVLRRITAQNDFQVEVSRESFQPGKKVEILCGPLIGVQGELVSVRGKDRFIIRVEQIETAFCVEVPAEQLTVALETVCR</sequence>
<keyword evidence="3" id="KW-0804">Transcription</keyword>
<dbReference type="NCBIfam" id="NF033644">
    <property type="entry name" value="antiterm_UpxY"/>
    <property type="match status" value="1"/>
</dbReference>
<evidence type="ECO:0000256" key="1">
    <source>
        <dbReference type="ARBA" id="ARBA00022814"/>
    </source>
</evidence>
<dbReference type="Pfam" id="PF02357">
    <property type="entry name" value="NusG"/>
    <property type="match status" value="1"/>
</dbReference>
<dbReference type="PANTHER" id="PTHR30265">
    <property type="entry name" value="RHO-INTERACTING TRANSCRIPTION TERMINATION FACTOR NUSG"/>
    <property type="match status" value="1"/>
</dbReference>
<dbReference type="InterPro" id="IPR043425">
    <property type="entry name" value="NusG-like"/>
</dbReference>
<accession>A0A1M5AKJ0</accession>
<evidence type="ECO:0000313" key="6">
    <source>
        <dbReference type="Proteomes" id="UP000184164"/>
    </source>
</evidence>
<dbReference type="STRING" id="1484053.SAMN05444274_104373"/>
<keyword evidence="6" id="KW-1185">Reference proteome</keyword>
<gene>
    <name evidence="5" type="ORF">SAMN05444274_104373</name>
</gene>
<evidence type="ECO:0000256" key="2">
    <source>
        <dbReference type="ARBA" id="ARBA00023015"/>
    </source>
</evidence>
<feature type="domain" description="NusG-like N-terminal" evidence="4">
    <location>
        <begin position="8"/>
        <end position="100"/>
    </location>
</feature>
<reference evidence="5 6" key="1">
    <citation type="submission" date="2016-11" db="EMBL/GenBank/DDBJ databases">
        <authorList>
            <person name="Jaros S."/>
            <person name="Januszkiewicz K."/>
            <person name="Wedrychowicz H."/>
        </authorList>
    </citation>
    <scope>NUCLEOTIDE SEQUENCE [LARGE SCALE GENOMIC DNA]</scope>
    <source>
        <strain evidence="5 6">DSM 26910</strain>
    </source>
</reference>
<protein>
    <submittedName>
        <fullName evidence="5">Transcription antitermination factor NusG</fullName>
    </submittedName>
</protein>
<name>A0A1M5AKJ0_9BACT</name>
<organism evidence="5 6">
    <name type="scientific">Mariniphaga anaerophila</name>
    <dbReference type="NCBI Taxonomy" id="1484053"/>
    <lineage>
        <taxon>Bacteria</taxon>
        <taxon>Pseudomonadati</taxon>
        <taxon>Bacteroidota</taxon>
        <taxon>Bacteroidia</taxon>
        <taxon>Marinilabiliales</taxon>
        <taxon>Prolixibacteraceae</taxon>
        <taxon>Mariniphaga</taxon>
    </lineage>
</organism>
<keyword evidence="2" id="KW-0805">Transcription regulation</keyword>
<dbReference type="GO" id="GO:0006354">
    <property type="term" value="P:DNA-templated transcription elongation"/>
    <property type="evidence" value="ECO:0007669"/>
    <property type="project" value="InterPro"/>
</dbReference>
<keyword evidence="1" id="KW-0889">Transcription antitermination</keyword>
<proteinExistence type="predicted"/>
<evidence type="ECO:0000313" key="5">
    <source>
        <dbReference type="EMBL" id="SHF30820.1"/>
    </source>
</evidence>
<dbReference type="InterPro" id="IPR006645">
    <property type="entry name" value="NGN-like_dom"/>
</dbReference>
<dbReference type="CDD" id="cd09895">
    <property type="entry name" value="NGN_SP_UpxY"/>
    <property type="match status" value="1"/>
</dbReference>
<dbReference type="SUPFAM" id="SSF82679">
    <property type="entry name" value="N-utilization substance G protein NusG, N-terminal domain"/>
    <property type="match status" value="1"/>
</dbReference>
<dbReference type="PANTHER" id="PTHR30265:SF4">
    <property type="entry name" value="KOW MOTIF FAMILY PROTEIN, EXPRESSED"/>
    <property type="match status" value="1"/>
</dbReference>